<proteinExistence type="predicted"/>
<reference evidence="1" key="1">
    <citation type="journal article" date="2015" name="Nature">
        <title>Complex archaea that bridge the gap between prokaryotes and eukaryotes.</title>
        <authorList>
            <person name="Spang A."/>
            <person name="Saw J.H."/>
            <person name="Jorgensen S.L."/>
            <person name="Zaremba-Niedzwiedzka K."/>
            <person name="Martijn J."/>
            <person name="Lind A.E."/>
            <person name="van Eijk R."/>
            <person name="Schleper C."/>
            <person name="Guy L."/>
            <person name="Ettema T.J."/>
        </authorList>
    </citation>
    <scope>NUCLEOTIDE SEQUENCE</scope>
</reference>
<accession>A0A0F9RVW7</accession>
<evidence type="ECO:0000313" key="1">
    <source>
        <dbReference type="EMBL" id="KKN21313.1"/>
    </source>
</evidence>
<comment type="caution">
    <text evidence="1">The sequence shown here is derived from an EMBL/GenBank/DDBJ whole genome shotgun (WGS) entry which is preliminary data.</text>
</comment>
<dbReference type="EMBL" id="LAZR01003158">
    <property type="protein sequence ID" value="KKN21313.1"/>
    <property type="molecule type" value="Genomic_DNA"/>
</dbReference>
<protein>
    <submittedName>
        <fullName evidence="1">Uncharacterized protein</fullName>
    </submittedName>
</protein>
<organism evidence="1">
    <name type="scientific">marine sediment metagenome</name>
    <dbReference type="NCBI Taxonomy" id="412755"/>
    <lineage>
        <taxon>unclassified sequences</taxon>
        <taxon>metagenomes</taxon>
        <taxon>ecological metagenomes</taxon>
    </lineage>
</organism>
<name>A0A0F9RVW7_9ZZZZ</name>
<dbReference type="AlphaFoldDB" id="A0A0F9RVW7"/>
<gene>
    <name evidence="1" type="ORF">LCGC14_0926550</name>
</gene>
<sequence length="158" mass="17654">MEISKEAYMRQLEAEGWEVSAVQLDEIEFPQIVTTTVVTATTTLTEAIRISPPSGAEVRLFKGDRLWLYIGAGAAELLTVDKIAITRQRANADENRLASGIYDSFDNRDDETVWRWQRNVKVLPADRLLIKIAPTVTTTQTLFSMDALILIRKGEGGV</sequence>